<feature type="region of interest" description="Disordered" evidence="6">
    <location>
        <begin position="1"/>
        <end position="36"/>
    </location>
</feature>
<organism evidence="7 8">
    <name type="scientific">Plasmodiophora brassicae</name>
    <name type="common">Clubroot disease agent</name>
    <dbReference type="NCBI Taxonomy" id="37360"/>
    <lineage>
        <taxon>Eukaryota</taxon>
        <taxon>Sar</taxon>
        <taxon>Rhizaria</taxon>
        <taxon>Endomyxa</taxon>
        <taxon>Phytomyxea</taxon>
        <taxon>Plasmodiophorida</taxon>
        <taxon>Plasmodiophoridae</taxon>
        <taxon>Plasmodiophora</taxon>
    </lineage>
</organism>
<keyword evidence="4" id="KW-0539">Nucleus</keyword>
<sequence>MYEASSSRRPSSGKQEIGVEKRRRLAPGAGGSRAPSALHELIEGGGHVVLSRDHQPHLINNGPEVRWSLERKLRDNPTVINEFIKELESLLEDDSELRKILQPSATSVPSLQKSLIKYLLGRMPEFCEGQDNSSLWTDVPRLILHQLRFMDTVFDQEDLIAALLELLAACPASLQKELVSAIPDIVTDGDHSTLVLALQELMADDTTLTVNVLDALSNLDIDDTLTATVRDSVQSLLDSSPVDDLPVIIRFLLQTCDKKDAEKVVASIADSLKTLGRGSGKQSDDGVILVIEQIRLGMQHHKRLETAWLKYLSTLGSQPAELSPIAVWCLVLLSANPAYSTRIISIAKKWFNAECDNVNGVLRQALVPSSEVCALISKPALALAEVMMRSGDATLQDAACLVYNSVFQQLSTSTPIKHDIVSSIVTHIGSGAPREMDHALSLLETMCTSSPREMGPYLPYVKGILDYCHRMTSFQIRTFFNAVAKCYAGMANGRPMSILDNASDLIIFIKKNFSQPNFVFQRVGIIGALSFIAQIAPRDSSGANQGSELDLILLSPLAEYTSKSFGSAAFLCEQLLIFQRTIHYDVVDQIASRILKVYAEAFLSIPDIGPAVVREHPRLRSERMYGFPGSDVCIQILPVLCDREKHDAFQMLPSMAELLSEYGRDQSDVREEDEDGLVTASVTLFDYGVLEDIDCLDKESIVIAFSALLHAANWFRAILNAFSGSLDETIIRNCISRIADIIDIISRMKQFPSDVVSSLVPIGLPATKRALLATSKVSKTKKSSDEVISSRLEGLMRPFTPRVFTLLTQEVQFSVSTASDQDRTMGVMHVDMLLYVLAELHESLKGALSRTVTIRSPKRSPAGGDDRFQCDALDYLALLGYGKQNDVTDCGRRRVFWCLGEHLRRLLNPGDEARLDELDSDVVERCISTILRCLHLCINCSSLKAPAGQAVLVAIITDFCSIEGDHDLLPTELPPTVPVTICQIVADLLESSSIDDHGRLSQRLSASAFALLTEHWRDEYKPKASNVGVLANLYINYAPHPCQVIRLFATRYFPAIIRRRNVEGENDNEEDAPPPKALNKQTLVYFLKSCLTHLSKSLDISRGNVLEFVGDLTTRAELFAQLQELVASFAKTSALNVVIHAGQSFVDGIMKHFPYLSKNFDGYRKPIIHLIEVVQKSTRIMQRICAHVKSLKTASLSARVPALKRTLEAFIFKVKELFISNDILAVAKFSCSNLKHRTIDGRVVRDSDAEDNEGSDEDDDVPEDEEGDGDEEEDGDPDEPDEEMEEDSGLVDDDERTVDDNDMDTQWPSSYSPRLRVDHQVQLPRRQGSTAGADWSSHRQPKVVVGRSGPIPLPPVSSSVGVRERLLLSTRGMGRPVRQASKTARPRVVRVSSRVYRRVQARFQAGAAFVRVQGVGVFARQGRHVMCLDSGRKMRPMPTDSKAVQASWSVRSSSSSAPHAQVCILWTVRTIPGCLRSLSLGTIL</sequence>
<dbReference type="GO" id="GO:0007129">
    <property type="term" value="P:homologous chromosome pairing at meiosis"/>
    <property type="evidence" value="ECO:0007669"/>
    <property type="project" value="TreeGrafter"/>
</dbReference>
<dbReference type="Pfam" id="PF14631">
    <property type="entry name" value="FancD2"/>
    <property type="match status" value="3"/>
</dbReference>
<feature type="compositionally biased region" description="Polar residues" evidence="6">
    <location>
        <begin position="1"/>
        <end position="14"/>
    </location>
</feature>
<protein>
    <submittedName>
        <fullName evidence="7">Uncharacterized protein</fullName>
    </submittedName>
</protein>
<feature type="compositionally biased region" description="Acidic residues" evidence="6">
    <location>
        <begin position="1248"/>
        <end position="1303"/>
    </location>
</feature>
<dbReference type="GO" id="GO:0036297">
    <property type="term" value="P:interstrand cross-link repair"/>
    <property type="evidence" value="ECO:0007669"/>
    <property type="project" value="TreeGrafter"/>
</dbReference>
<dbReference type="GO" id="GO:0070182">
    <property type="term" value="F:DNA polymerase binding"/>
    <property type="evidence" value="ECO:0007669"/>
    <property type="project" value="TreeGrafter"/>
</dbReference>
<evidence type="ECO:0000313" key="7">
    <source>
        <dbReference type="EMBL" id="SPQ94731.1"/>
    </source>
</evidence>
<gene>
    <name evidence="7" type="ORF">PLBR_LOCUS1946</name>
</gene>
<keyword evidence="2" id="KW-1017">Isopeptide bond</keyword>
<feature type="region of interest" description="Disordered" evidence="6">
    <location>
        <begin position="1245"/>
        <end position="1319"/>
    </location>
</feature>
<dbReference type="Proteomes" id="UP000290189">
    <property type="component" value="Unassembled WGS sequence"/>
</dbReference>
<dbReference type="Gene3D" id="1.25.10.10">
    <property type="entry name" value="Leucine-rich Repeat Variant"/>
    <property type="match status" value="1"/>
</dbReference>
<accession>A0A3P3Y3M9</accession>
<evidence type="ECO:0000256" key="5">
    <source>
        <dbReference type="ARBA" id="ARBA00093456"/>
    </source>
</evidence>
<evidence type="ECO:0000256" key="4">
    <source>
        <dbReference type="ARBA" id="ARBA00023242"/>
    </source>
</evidence>
<geneLocation type="mitochondrion" evidence="7"/>
<evidence type="ECO:0000256" key="1">
    <source>
        <dbReference type="ARBA" id="ARBA00004123"/>
    </source>
</evidence>
<keyword evidence="7" id="KW-0496">Mitochondrion</keyword>
<evidence type="ECO:0000256" key="6">
    <source>
        <dbReference type="SAM" id="MobiDB-lite"/>
    </source>
</evidence>
<reference evidence="7 8" key="1">
    <citation type="submission" date="2018-03" db="EMBL/GenBank/DDBJ databases">
        <authorList>
            <person name="Fogelqvist J."/>
        </authorList>
    </citation>
    <scope>NUCLEOTIDE SEQUENCE [LARGE SCALE GENOMIC DNA]</scope>
</reference>
<evidence type="ECO:0000256" key="3">
    <source>
        <dbReference type="ARBA" id="ARBA00022843"/>
    </source>
</evidence>
<dbReference type="EMBL" id="OVEO01000003">
    <property type="protein sequence ID" value="SPQ94731.1"/>
    <property type="molecule type" value="Genomic_DNA"/>
</dbReference>
<keyword evidence="3" id="KW-0832">Ubl conjugation</keyword>
<dbReference type="InterPro" id="IPR029448">
    <property type="entry name" value="FANCD2"/>
</dbReference>
<name>A0A3P3Y3M9_PLABS</name>
<comment type="subcellular location">
    <subcellularLocation>
        <location evidence="1">Nucleus</location>
    </subcellularLocation>
</comment>
<dbReference type="SUPFAM" id="SSF48371">
    <property type="entry name" value="ARM repeat"/>
    <property type="match status" value="2"/>
</dbReference>
<dbReference type="GO" id="GO:0000793">
    <property type="term" value="C:condensed chromosome"/>
    <property type="evidence" value="ECO:0007669"/>
    <property type="project" value="TreeGrafter"/>
</dbReference>
<dbReference type="GO" id="GO:1990918">
    <property type="term" value="P:double-strand break repair involved in meiotic recombination"/>
    <property type="evidence" value="ECO:0007669"/>
    <property type="project" value="TreeGrafter"/>
</dbReference>
<dbReference type="PANTHER" id="PTHR32086">
    <property type="entry name" value="FANCONI ANEMIA GROUP D2 PROTEIN"/>
    <property type="match status" value="1"/>
</dbReference>
<evidence type="ECO:0000256" key="2">
    <source>
        <dbReference type="ARBA" id="ARBA00022499"/>
    </source>
</evidence>
<evidence type="ECO:0000313" key="8">
    <source>
        <dbReference type="Proteomes" id="UP000290189"/>
    </source>
</evidence>
<dbReference type="InterPro" id="IPR011989">
    <property type="entry name" value="ARM-like"/>
</dbReference>
<dbReference type="InterPro" id="IPR016024">
    <property type="entry name" value="ARM-type_fold"/>
</dbReference>
<comment type="similarity">
    <text evidence="5">Belongs to the Fanconi anemia protein FANCD2 family.</text>
</comment>
<dbReference type="GO" id="GO:0005634">
    <property type="term" value="C:nucleus"/>
    <property type="evidence" value="ECO:0007669"/>
    <property type="project" value="UniProtKB-SubCell"/>
</dbReference>
<dbReference type="PANTHER" id="PTHR32086:SF0">
    <property type="entry name" value="FANCONI ANEMIA GROUP D2 PROTEIN"/>
    <property type="match status" value="1"/>
</dbReference>
<proteinExistence type="inferred from homology"/>
<dbReference type="GO" id="GO:0031573">
    <property type="term" value="P:mitotic intra-S DNA damage checkpoint signaling"/>
    <property type="evidence" value="ECO:0007669"/>
    <property type="project" value="TreeGrafter"/>
</dbReference>